<dbReference type="PROSITE" id="PS01186">
    <property type="entry name" value="EGF_2"/>
    <property type="match status" value="1"/>
</dbReference>
<feature type="domain" description="MACPF" evidence="14">
    <location>
        <begin position="200"/>
        <end position="594"/>
    </location>
</feature>
<sequence length="1755" mass="189177">MWKGLALCFCAVMACIAGGLAVPSGAISENQPETQPENELENQPEIENHRVKRKVPPQVVAFVADAAKDIGKKVVEKLGERIAEAVVENHREKVVAGLEEYFSGQFDKADEEFDKAIARGGNLLDGIGSDVKEATLRVIHGRGSNTGDSFSPPDQEVIVEFDHFDDNDEDEGSGGFSPKSYPNGLGSVLMNNCFANDYQPDDPCYQAFVQMDGCANVIDGATFLGVGFDGRGEYSTDSRKKSLVQRACNGLQRYKVYTVPDQMTVQGIYDTDVETYSFSSLEEYRSYLEDKSAVTSATAMFQQEMNKVQGHLAISPIFGLVGSVGAGFGVQWGSDREASAFAAHSSANARLSTGSARTFLAILELNVFRYEIFLDFVTPEDLNLAFLRDFLALPTTYFAIGADKQCQNFILRWGTHYITSAKFGGQLKVVKTKTVTSEDNIVQFAQASQTNFKQLFSTYTSWQTQIKSSSFWHDQDFKTDNERSSGSALETTTDQETAGEQAASFKQEYSNEMMIVQGGNQRIASAITEFYTTSFGSELKEWLDSIEDYPKAFEFTMGLITDLFDMNFDMLFPNGVLDYGCFGSKELSVDAKGRKYYVEDVVEANNTREKATVRYCNFDARQDLVEGMISRRTALERATAVYLVEGPFLITDFSIAAGQPGCETADLAYADESNSGVPTWEEMTSGDEFIIHIDMPYNIPRFLKAKASLHLMFKRGRWMTITDRLHPHIFDGHRNGGSGDTAAHKISVGGLVMSYGEDTGLLTVTQEDFEASAELIADLPDWLIGMDVGRAEYSSLMQQISNHQSLDRGHVPCNMQWSNAHRIDPTNGGKCIHFTAASEGDIFVVFAGIPRDHETWLTVEISPDGVALYKNMRLVVTQLEQGGKGLGTAHLYQSYFVCVTENPDAGTTIVQYGKTPDNEERAHVWLDHQFDEMLAIQYYAFGSGAHPVKVMRVSRVDQPAEDFIICREGTSKRGGRCVQQCHVECDGCRTTGSDTPRDCIACMNVKVPFPYIDGSAGDFECAAACPAAMVLTAGTSSCECIKRIEDASAEGRIECLAQCPLTHYDDNNVCRRCNSLCADVSDSGRRVCTGPDVPHCTACRYTHADGSCTEGCRPGQKAVSSGNSGCQDKLGMEDGTIPDSAITASSKWSPLHEPFLARLNGRSGVGCWSAGTNSRGQCHLPVVPSRSVQPTGRSDQLSTVPSRAVQSRPWLHRLQPCAAGTYSPSAGSTGCTRCPAGQISTASGATGCQRCPAGQHNPTAGSSSCYVCPAGRYSSSEGSASCQACAAGRYSSSPGSTGCPLCPAGQYSATTGSISCQTCAAGSTSVAGATGCTSNNECQSNPCQNGGQCVDGSNRYDCNCPAGFVGTNCQTNLLQDVDGYVLRLGDCPGNDVWSGSASLEGYANECNRYSTCRAFLFASNVNHCYLKSETCSSPTTANANAVFYDKIEYHPARYCEGQTAVFACGHGKVIRVLTALYGSNLDACGSGGRTGCVSSSAFGIVRDRCNGQATCSISVSNSVFGDPCSGVGKYLEIGHLCVPPGVQARYTHLGCFTDQDVRAISTLEGTDARLDNHYLSRVNALEKCYQVAKSRGFTMFAVQNSGWCAGSTDAPNRYNMYGSSNLCYGHGEGGPHANDVYMIGAATVAASASGSATVQLVGGSGNHEGRVEIHHNGAWGTVCDDAWDINDATVVCRQLGFSGAAEARSFAAFGQGTGQIWVDEANCSGTEARLADCPRNAWGQHDCSHYEDAGVVCNR</sequence>
<dbReference type="KEGG" id="bbel:109467541"/>
<dbReference type="Pfam" id="PF00008">
    <property type="entry name" value="EGF"/>
    <property type="match status" value="1"/>
</dbReference>
<dbReference type="InterPro" id="IPR011641">
    <property type="entry name" value="Tyr-kin_ephrin_A/B_rcpt-like"/>
</dbReference>
<reference evidence="16" key="1">
    <citation type="submission" date="2025-08" db="UniProtKB">
        <authorList>
            <consortium name="RefSeq"/>
        </authorList>
    </citation>
    <scope>IDENTIFICATION</scope>
    <source>
        <tissue evidence="16">Gonad</tissue>
    </source>
</reference>
<feature type="compositionally biased region" description="Polar residues" evidence="8">
    <location>
        <begin position="1186"/>
        <end position="1205"/>
    </location>
</feature>
<dbReference type="PROSITE" id="PS00022">
    <property type="entry name" value="EGF_1"/>
    <property type="match status" value="1"/>
</dbReference>
<dbReference type="Gene3D" id="2.10.50.10">
    <property type="entry name" value="Tumor Necrosis Factor Receptor, subunit A, domain 2"/>
    <property type="match status" value="2"/>
</dbReference>
<dbReference type="InterPro" id="IPR008979">
    <property type="entry name" value="Galactose-bd-like_sf"/>
</dbReference>
<accession>A0A6P4YV37</accession>
<dbReference type="InterPro" id="IPR009030">
    <property type="entry name" value="Growth_fac_rcpt_cys_sf"/>
</dbReference>
<dbReference type="GO" id="GO:0030246">
    <property type="term" value="F:carbohydrate binding"/>
    <property type="evidence" value="ECO:0007669"/>
    <property type="project" value="InterPro"/>
</dbReference>
<dbReference type="Gene3D" id="2.10.25.10">
    <property type="entry name" value="Laminin"/>
    <property type="match status" value="1"/>
</dbReference>
<evidence type="ECO:0000256" key="7">
    <source>
        <dbReference type="PROSITE-ProRule" id="PRU00196"/>
    </source>
</evidence>
<dbReference type="InterPro" id="IPR001881">
    <property type="entry name" value="EGF-like_Ca-bd_dom"/>
</dbReference>
<dbReference type="PROSITE" id="PS00010">
    <property type="entry name" value="ASX_HYDROXYL"/>
    <property type="match status" value="1"/>
</dbReference>
<dbReference type="SMART" id="SM00179">
    <property type="entry name" value="EGF_CA"/>
    <property type="match status" value="1"/>
</dbReference>
<dbReference type="Proteomes" id="UP000515135">
    <property type="component" value="Unplaced"/>
</dbReference>
<keyword evidence="2 6" id="KW-0245">EGF-like domain</keyword>
<feature type="region of interest" description="Disordered" evidence="8">
    <location>
        <begin position="1179"/>
        <end position="1205"/>
    </location>
</feature>
<dbReference type="PANTHER" id="PTHR46549:SF1">
    <property type="entry name" value="MACPF DOMAIN-CONTAINING PROTEIN"/>
    <property type="match status" value="1"/>
</dbReference>
<dbReference type="InterPro" id="IPR000742">
    <property type="entry name" value="EGF"/>
</dbReference>
<feature type="region of interest" description="Disordered" evidence="8">
    <location>
        <begin position="477"/>
        <end position="498"/>
    </location>
</feature>
<dbReference type="PANTHER" id="PTHR46549">
    <property type="entry name" value="MACPF DOMAIN-CONTAINING PROTEIN"/>
    <property type="match status" value="1"/>
</dbReference>
<dbReference type="PROSITE" id="PS51257">
    <property type="entry name" value="PROKAR_LIPOPROTEIN"/>
    <property type="match status" value="1"/>
</dbReference>
<organism evidence="15 16">
    <name type="scientific">Branchiostoma belcheri</name>
    <name type="common">Amphioxus</name>
    <dbReference type="NCBI Taxonomy" id="7741"/>
    <lineage>
        <taxon>Eukaryota</taxon>
        <taxon>Metazoa</taxon>
        <taxon>Chordata</taxon>
        <taxon>Cephalochordata</taxon>
        <taxon>Leptocardii</taxon>
        <taxon>Amphioxiformes</taxon>
        <taxon>Branchiostomatidae</taxon>
        <taxon>Branchiostoma</taxon>
    </lineage>
</organism>
<dbReference type="SUPFAM" id="SSF57184">
    <property type="entry name" value="Growth factor receptor domain"/>
    <property type="match status" value="1"/>
</dbReference>
<dbReference type="PROSITE" id="PS50026">
    <property type="entry name" value="EGF_3"/>
    <property type="match status" value="1"/>
</dbReference>
<dbReference type="PROSITE" id="PS51412">
    <property type="entry name" value="MACPF_2"/>
    <property type="match status" value="1"/>
</dbReference>
<dbReference type="SMART" id="SM00181">
    <property type="entry name" value="EGF"/>
    <property type="match status" value="2"/>
</dbReference>
<dbReference type="InterPro" id="IPR036772">
    <property type="entry name" value="SRCR-like_dom_sf"/>
</dbReference>
<keyword evidence="15" id="KW-1185">Reference proteome</keyword>
<feature type="disulfide bond" evidence="7">
    <location>
        <begin position="1723"/>
        <end position="1733"/>
    </location>
</feature>
<feature type="region of interest" description="Disordered" evidence="8">
    <location>
        <begin position="27"/>
        <end position="49"/>
    </location>
</feature>
<protein>
    <submittedName>
        <fullName evidence="16">Uncharacterized protein LOC109467541</fullName>
    </submittedName>
</protein>
<dbReference type="PRINTS" id="PR00258">
    <property type="entry name" value="SPERACTRCPTR"/>
</dbReference>
<keyword evidence="9" id="KW-0732">Signal</keyword>
<dbReference type="Gene3D" id="2.10.220.10">
    <property type="entry name" value="Hormone Receptor, Insulin-like Growth Factor Receptor 1, Chain A, domain 2"/>
    <property type="match status" value="1"/>
</dbReference>
<dbReference type="InterPro" id="IPR001190">
    <property type="entry name" value="SRCR"/>
</dbReference>
<dbReference type="InterPro" id="IPR000922">
    <property type="entry name" value="Lectin_gal-bd_dom"/>
</dbReference>
<dbReference type="CDD" id="cd22827">
    <property type="entry name" value="Gal_Rha_Lectin_SUL-I-like"/>
    <property type="match status" value="1"/>
</dbReference>
<dbReference type="GeneID" id="109467541"/>
<evidence type="ECO:0000256" key="8">
    <source>
        <dbReference type="SAM" id="MobiDB-lite"/>
    </source>
</evidence>
<keyword evidence="5" id="KW-0325">Glycoprotein</keyword>
<dbReference type="Pfam" id="PF00530">
    <property type="entry name" value="SRCR"/>
    <property type="match status" value="1"/>
</dbReference>
<feature type="chain" id="PRO_5028282631" evidence="9">
    <location>
        <begin position="22"/>
        <end position="1755"/>
    </location>
</feature>
<name>A0A6P4YV37_BRABE</name>
<dbReference type="Pfam" id="PF02140">
    <property type="entry name" value="SUEL_Lectin"/>
    <property type="match status" value="1"/>
</dbReference>
<dbReference type="FunFam" id="3.10.250.10:FF:000011">
    <property type="entry name" value="Scavenger receptor class A member 5"/>
    <property type="match status" value="1"/>
</dbReference>
<dbReference type="SUPFAM" id="SSF57196">
    <property type="entry name" value="EGF/Laminin"/>
    <property type="match status" value="1"/>
</dbReference>
<proteinExistence type="inferred from homology"/>
<dbReference type="SMART" id="SM00261">
    <property type="entry name" value="FU"/>
    <property type="match status" value="3"/>
</dbReference>
<evidence type="ECO:0000256" key="3">
    <source>
        <dbReference type="ARBA" id="ARBA00022737"/>
    </source>
</evidence>
<dbReference type="PROSITE" id="PS50287">
    <property type="entry name" value="SRCR_2"/>
    <property type="match status" value="1"/>
</dbReference>
<dbReference type="InterPro" id="IPR000421">
    <property type="entry name" value="FA58C"/>
</dbReference>
<evidence type="ECO:0000259" key="10">
    <source>
        <dbReference type="PROSITE" id="PS50022"/>
    </source>
</evidence>
<dbReference type="Gene3D" id="2.60.120.260">
    <property type="entry name" value="Galactose-binding domain-like"/>
    <property type="match status" value="1"/>
</dbReference>
<dbReference type="PROSITE" id="PS50228">
    <property type="entry name" value="SUEL_LECTIN"/>
    <property type="match status" value="1"/>
</dbReference>
<dbReference type="SUPFAM" id="SSF49785">
    <property type="entry name" value="Galactose-binding domain-like"/>
    <property type="match status" value="1"/>
</dbReference>
<feature type="domain" description="SUEL-type lectin" evidence="12">
    <location>
        <begin position="1454"/>
        <end position="1538"/>
    </location>
</feature>
<evidence type="ECO:0000259" key="11">
    <source>
        <dbReference type="PROSITE" id="PS50026"/>
    </source>
</evidence>
<keyword evidence="4 7" id="KW-1015">Disulfide bond</keyword>
<dbReference type="Pfam" id="PF07699">
    <property type="entry name" value="Ephrin_rec_like"/>
    <property type="match status" value="1"/>
</dbReference>
<evidence type="ECO:0000313" key="16">
    <source>
        <dbReference type="RefSeq" id="XP_019621121.1"/>
    </source>
</evidence>
<feature type="compositionally biased region" description="Polar residues" evidence="8">
    <location>
        <begin position="484"/>
        <end position="498"/>
    </location>
</feature>
<evidence type="ECO:0000256" key="4">
    <source>
        <dbReference type="ARBA" id="ARBA00023157"/>
    </source>
</evidence>
<comment type="similarity">
    <text evidence="1">Belongs to the CRELD family.</text>
</comment>
<feature type="signal peptide" evidence="9">
    <location>
        <begin position="1"/>
        <end position="21"/>
    </location>
</feature>
<feature type="disulfide bond" evidence="7">
    <location>
        <begin position="1679"/>
        <end position="1743"/>
    </location>
</feature>
<dbReference type="PROSITE" id="PS00420">
    <property type="entry name" value="SRCR_1"/>
    <property type="match status" value="1"/>
</dbReference>
<dbReference type="OrthoDB" id="439917at2759"/>
<feature type="domain" description="EGF-like" evidence="11">
    <location>
        <begin position="1334"/>
        <end position="1370"/>
    </location>
</feature>
<feature type="domain" description="F5/8 type C" evidence="10">
    <location>
        <begin position="1126"/>
        <end position="1177"/>
    </location>
</feature>
<dbReference type="GO" id="GO:0016020">
    <property type="term" value="C:membrane"/>
    <property type="evidence" value="ECO:0007669"/>
    <property type="project" value="InterPro"/>
</dbReference>
<gene>
    <name evidence="16" type="primary">LOC109467541</name>
</gene>
<evidence type="ECO:0000259" key="14">
    <source>
        <dbReference type="PROSITE" id="PS51412"/>
    </source>
</evidence>
<dbReference type="RefSeq" id="XP_019621121.1">
    <property type="nucleotide sequence ID" value="XM_019765562.1"/>
</dbReference>
<dbReference type="SUPFAM" id="SSF56487">
    <property type="entry name" value="SRCR-like"/>
    <property type="match status" value="1"/>
</dbReference>
<feature type="domain" description="SRCR" evidence="13">
    <location>
        <begin position="1654"/>
        <end position="1754"/>
    </location>
</feature>
<feature type="disulfide bond" evidence="6">
    <location>
        <begin position="1360"/>
        <end position="1369"/>
    </location>
</feature>
<evidence type="ECO:0000256" key="9">
    <source>
        <dbReference type="SAM" id="SignalP"/>
    </source>
</evidence>
<dbReference type="InterPro" id="IPR000152">
    <property type="entry name" value="EGF-type_Asp/Asn_hydroxyl_site"/>
</dbReference>
<evidence type="ECO:0000313" key="15">
    <source>
        <dbReference type="Proteomes" id="UP000515135"/>
    </source>
</evidence>
<dbReference type="InterPro" id="IPR006212">
    <property type="entry name" value="Furin_repeat"/>
</dbReference>
<dbReference type="GO" id="GO:0005509">
    <property type="term" value="F:calcium ion binding"/>
    <property type="evidence" value="ECO:0007669"/>
    <property type="project" value="InterPro"/>
</dbReference>
<dbReference type="SMART" id="SM00202">
    <property type="entry name" value="SR"/>
    <property type="match status" value="1"/>
</dbReference>
<evidence type="ECO:0000259" key="12">
    <source>
        <dbReference type="PROSITE" id="PS50228"/>
    </source>
</evidence>
<evidence type="ECO:0000256" key="1">
    <source>
        <dbReference type="ARBA" id="ARBA00005897"/>
    </source>
</evidence>
<evidence type="ECO:0000256" key="5">
    <source>
        <dbReference type="ARBA" id="ARBA00023180"/>
    </source>
</evidence>
<dbReference type="InterPro" id="IPR020864">
    <property type="entry name" value="MACPF"/>
</dbReference>
<dbReference type="PROSITE" id="PS50022">
    <property type="entry name" value="FA58C_3"/>
    <property type="match status" value="1"/>
</dbReference>
<keyword evidence="3" id="KW-0677">Repeat</keyword>
<dbReference type="InterPro" id="IPR043159">
    <property type="entry name" value="Lectin_gal-bd_sf"/>
</dbReference>
<evidence type="ECO:0000256" key="2">
    <source>
        <dbReference type="ARBA" id="ARBA00022536"/>
    </source>
</evidence>
<dbReference type="Gene3D" id="2.60.120.740">
    <property type="match status" value="1"/>
</dbReference>
<evidence type="ECO:0000256" key="6">
    <source>
        <dbReference type="PROSITE-ProRule" id="PRU00076"/>
    </source>
</evidence>
<evidence type="ECO:0000259" key="13">
    <source>
        <dbReference type="PROSITE" id="PS50287"/>
    </source>
</evidence>
<dbReference type="Gene3D" id="3.10.250.10">
    <property type="entry name" value="SRCR-like domain"/>
    <property type="match status" value="1"/>
</dbReference>
<dbReference type="SMART" id="SM01411">
    <property type="entry name" value="Ephrin_rec_like"/>
    <property type="match status" value="2"/>
</dbReference>
<comment type="caution">
    <text evidence="6">Lacks conserved residue(s) required for the propagation of feature annotation.</text>
</comment>
<feature type="disulfide bond" evidence="7">
    <location>
        <begin position="1692"/>
        <end position="1753"/>
    </location>
</feature>
<dbReference type="CDD" id="cd00054">
    <property type="entry name" value="EGF_CA"/>
    <property type="match status" value="1"/>
</dbReference>
<dbReference type="Pfam" id="PF01823">
    <property type="entry name" value="MACPF"/>
    <property type="match status" value="1"/>
</dbReference>
<dbReference type="FunFam" id="2.10.25.10:FF:000143">
    <property type="entry name" value="Protein crumbs 1"/>
    <property type="match status" value="1"/>
</dbReference>